<sequence length="387" mass="42824">MRDDAEVQAFVDGAETYSPDEPQSDTQSALRSIDLPWWQGRPVPERRWMVRDWMPWGYVTALYGDGGTGKSLLAQQLMTACVIEKNWLGLETTPCPAIGLFCEDDQDELLRRQHCINRALGVDFGDLGHLHIIPRVGDDNVLMTFNRNGKGELTPLWQVLVTEAKRPGARLAVIDTAADTFGGDELRRAEVRQFIASCLGRLAREIDGAVLLLAHPSLSGLKSGEGTGASTAWSNTVRSRLYLSRPEAEEGAQIDEDLRILTRKKANYAAIGDEIRLRWQNGVFVIEGAPSGNFVEAIDRRNHHQEAEEAFLSCLGAVIETGRYASATPNSTCYAPKIFLKLDARRGFNKQQLERAMESLFAAGRIRVGPLKTGHRNIVQAIVKVVG</sequence>
<gene>
    <name evidence="1" type="ORF">HQ394_06925</name>
</gene>
<dbReference type="RefSeq" id="WP_190262640.1">
    <property type="nucleotide sequence ID" value="NZ_CP053923.1"/>
</dbReference>
<proteinExistence type="predicted"/>
<dbReference type="KEGG" id="dvn:HQ394_06925"/>
<dbReference type="InterPro" id="IPR027417">
    <property type="entry name" value="P-loop_NTPase"/>
</dbReference>
<dbReference type="Pfam" id="PF13481">
    <property type="entry name" value="AAA_25"/>
    <property type="match status" value="1"/>
</dbReference>
<dbReference type="EMBL" id="CP053923">
    <property type="protein sequence ID" value="QNT69128.1"/>
    <property type="molecule type" value="Genomic_DNA"/>
</dbReference>
<dbReference type="AlphaFoldDB" id="A0A7H1N092"/>
<evidence type="ECO:0000313" key="1">
    <source>
        <dbReference type="EMBL" id="QNT69128.1"/>
    </source>
</evidence>
<name>A0A7H1N092_9PROT</name>
<reference evidence="1 2" key="1">
    <citation type="submission" date="2020-05" db="EMBL/GenBank/DDBJ databases">
        <title>Complete closed genome sequence of Defluviicoccus vanus.</title>
        <authorList>
            <person name="Bessarab I."/>
            <person name="Arumugam K."/>
            <person name="Maszenan A.M."/>
            <person name="Seviour R.J."/>
            <person name="Williams R.B."/>
        </authorList>
    </citation>
    <scope>NUCLEOTIDE SEQUENCE [LARGE SCALE GENOMIC DNA]</scope>
    <source>
        <strain evidence="1 2">Ben 114</strain>
    </source>
</reference>
<keyword evidence="2" id="KW-1185">Reference proteome</keyword>
<protein>
    <submittedName>
        <fullName evidence="1">AAA family ATPase</fullName>
    </submittedName>
</protein>
<dbReference type="Proteomes" id="UP000516369">
    <property type="component" value="Chromosome"/>
</dbReference>
<dbReference type="SUPFAM" id="SSF52540">
    <property type="entry name" value="P-loop containing nucleoside triphosphate hydrolases"/>
    <property type="match status" value="1"/>
</dbReference>
<dbReference type="Gene3D" id="3.40.50.300">
    <property type="entry name" value="P-loop containing nucleotide triphosphate hydrolases"/>
    <property type="match status" value="1"/>
</dbReference>
<evidence type="ECO:0000313" key="2">
    <source>
        <dbReference type="Proteomes" id="UP000516369"/>
    </source>
</evidence>
<accession>A0A7H1N092</accession>
<organism evidence="1 2">
    <name type="scientific">Defluviicoccus vanus</name>
    <dbReference type="NCBI Taxonomy" id="111831"/>
    <lineage>
        <taxon>Bacteria</taxon>
        <taxon>Pseudomonadati</taxon>
        <taxon>Pseudomonadota</taxon>
        <taxon>Alphaproteobacteria</taxon>
        <taxon>Rhodospirillales</taxon>
        <taxon>Rhodospirillaceae</taxon>
        <taxon>Defluviicoccus</taxon>
    </lineage>
</organism>